<gene>
    <name evidence="2" type="ORF">H920_03042</name>
</gene>
<evidence type="ECO:0000313" key="2">
    <source>
        <dbReference type="EMBL" id="KFO35541.1"/>
    </source>
</evidence>
<organism evidence="2 3">
    <name type="scientific">Fukomys damarensis</name>
    <name type="common">Damaraland mole rat</name>
    <name type="synonym">Cryptomys damarensis</name>
    <dbReference type="NCBI Taxonomy" id="885580"/>
    <lineage>
        <taxon>Eukaryota</taxon>
        <taxon>Metazoa</taxon>
        <taxon>Chordata</taxon>
        <taxon>Craniata</taxon>
        <taxon>Vertebrata</taxon>
        <taxon>Euteleostomi</taxon>
        <taxon>Mammalia</taxon>
        <taxon>Eutheria</taxon>
        <taxon>Euarchontoglires</taxon>
        <taxon>Glires</taxon>
        <taxon>Rodentia</taxon>
        <taxon>Hystricomorpha</taxon>
        <taxon>Bathyergidae</taxon>
        <taxon>Fukomys</taxon>
    </lineage>
</organism>
<keyword evidence="3" id="KW-1185">Reference proteome</keyword>
<evidence type="ECO:0000313" key="3">
    <source>
        <dbReference type="Proteomes" id="UP000028990"/>
    </source>
</evidence>
<accession>A0A091EJ46</accession>
<reference evidence="2 3" key="1">
    <citation type="submission" date="2013-11" db="EMBL/GenBank/DDBJ databases">
        <title>The Damaraland mole rat (Fukomys damarensis) genome and evolution of African mole rats.</title>
        <authorList>
            <person name="Gladyshev V.N."/>
            <person name="Fang X."/>
        </authorList>
    </citation>
    <scope>NUCLEOTIDE SEQUENCE [LARGE SCALE GENOMIC DNA]</scope>
    <source>
        <tissue evidence="2">Liver</tissue>
    </source>
</reference>
<protein>
    <submittedName>
        <fullName evidence="2">Uncharacterized protein</fullName>
    </submittedName>
</protein>
<evidence type="ECO:0000256" key="1">
    <source>
        <dbReference type="SAM" id="MobiDB-lite"/>
    </source>
</evidence>
<feature type="non-terminal residue" evidence="2">
    <location>
        <position position="1"/>
    </location>
</feature>
<dbReference type="Proteomes" id="UP000028990">
    <property type="component" value="Unassembled WGS sequence"/>
</dbReference>
<name>A0A091EJ46_FUKDA</name>
<dbReference type="EMBL" id="KN121761">
    <property type="protein sequence ID" value="KFO35541.1"/>
    <property type="molecule type" value="Genomic_DNA"/>
</dbReference>
<proteinExistence type="predicted"/>
<sequence>EESPPPVIQGQSLDPPREGKQKGKIAKFMICPTSATNSNHIQCLIKQLAKYEYVEEKGKLTEKKKENCKRIDLESSPS</sequence>
<feature type="region of interest" description="Disordered" evidence="1">
    <location>
        <begin position="1"/>
        <end position="23"/>
    </location>
</feature>
<dbReference type="AlphaFoldDB" id="A0A091EJ46"/>